<accession>A0A1H3WPD5</accession>
<dbReference type="Proteomes" id="UP000199041">
    <property type="component" value="Unassembled WGS sequence"/>
</dbReference>
<dbReference type="AlphaFoldDB" id="A0A1H3WPD5"/>
<proteinExistence type="predicted"/>
<protein>
    <recommendedName>
        <fullName evidence="4">CarboxypepD_reg-like domain-containing protein</fullName>
    </recommendedName>
</protein>
<sequence>MTPKKQEKYIYFLAALLLLLLTFSQSLQAQSAGMLQGLITAPYDNSIELGTVQIKSSGGITTTADKTGYYHIAVHLADTVRFYYRQRLVDAYICSALQSPLNYNVTIVMDESAAAHELATVKVYGKSYREDSLARRRRYQNLYDYKNPKLSMGDNKWSSFAEVMGEKMQLNTADKKLSLMDVRSLANVFSFKKKKQRKRDQRFALEVEQMAYIRHRVSKNLVEKYGQIHNEDSLNVFIQRYSPGYEALKKMSDFELFQDIITQAKLFKQGLPANRK</sequence>
<evidence type="ECO:0000313" key="2">
    <source>
        <dbReference type="EMBL" id="SDZ88212.1"/>
    </source>
</evidence>
<evidence type="ECO:0000256" key="1">
    <source>
        <dbReference type="SAM" id="SignalP"/>
    </source>
</evidence>
<dbReference type="RefSeq" id="WP_091394015.1">
    <property type="nucleotide sequence ID" value="NZ_FNQY01000003.1"/>
</dbReference>
<dbReference type="STRING" id="551991.SAMN05192529_103142"/>
<keyword evidence="1" id="KW-0732">Signal</keyword>
<organism evidence="2 3">
    <name type="scientific">Arachidicoccus rhizosphaerae</name>
    <dbReference type="NCBI Taxonomy" id="551991"/>
    <lineage>
        <taxon>Bacteria</taxon>
        <taxon>Pseudomonadati</taxon>
        <taxon>Bacteroidota</taxon>
        <taxon>Chitinophagia</taxon>
        <taxon>Chitinophagales</taxon>
        <taxon>Chitinophagaceae</taxon>
        <taxon>Arachidicoccus</taxon>
    </lineage>
</organism>
<name>A0A1H3WPD5_9BACT</name>
<feature type="chain" id="PRO_5011575815" description="CarboxypepD_reg-like domain-containing protein" evidence="1">
    <location>
        <begin position="30"/>
        <end position="276"/>
    </location>
</feature>
<evidence type="ECO:0000313" key="3">
    <source>
        <dbReference type="Proteomes" id="UP000199041"/>
    </source>
</evidence>
<reference evidence="2 3" key="1">
    <citation type="submission" date="2016-10" db="EMBL/GenBank/DDBJ databases">
        <authorList>
            <person name="de Groot N.N."/>
        </authorList>
    </citation>
    <scope>NUCLEOTIDE SEQUENCE [LARGE SCALE GENOMIC DNA]</scope>
    <source>
        <strain evidence="2 3">Vu-144</strain>
    </source>
</reference>
<evidence type="ECO:0008006" key="4">
    <source>
        <dbReference type="Google" id="ProtNLM"/>
    </source>
</evidence>
<dbReference type="EMBL" id="FNQY01000003">
    <property type="protein sequence ID" value="SDZ88212.1"/>
    <property type="molecule type" value="Genomic_DNA"/>
</dbReference>
<dbReference type="OrthoDB" id="714262at2"/>
<feature type="signal peptide" evidence="1">
    <location>
        <begin position="1"/>
        <end position="29"/>
    </location>
</feature>
<keyword evidence="3" id="KW-1185">Reference proteome</keyword>
<gene>
    <name evidence="2" type="ORF">SAMN05192529_103142</name>
</gene>